<evidence type="ECO:0000313" key="2">
    <source>
        <dbReference type="Proteomes" id="UP000646365"/>
    </source>
</evidence>
<dbReference type="AlphaFoldDB" id="A0A8J3E5F8"/>
<dbReference type="Gene3D" id="2.30.110.10">
    <property type="entry name" value="Electron Transport, Fmn-binding Protein, Chain A"/>
    <property type="match status" value="1"/>
</dbReference>
<proteinExistence type="predicted"/>
<accession>A0A8J3E5F8</accession>
<organism evidence="1 2">
    <name type="scientific">Aliidongia dinghuensis</name>
    <dbReference type="NCBI Taxonomy" id="1867774"/>
    <lineage>
        <taxon>Bacteria</taxon>
        <taxon>Pseudomonadati</taxon>
        <taxon>Pseudomonadota</taxon>
        <taxon>Alphaproteobacteria</taxon>
        <taxon>Rhodospirillales</taxon>
        <taxon>Dongiaceae</taxon>
        <taxon>Aliidongia</taxon>
    </lineage>
</organism>
<dbReference type="InterPro" id="IPR012349">
    <property type="entry name" value="Split_barrel_FMN-bd"/>
</dbReference>
<dbReference type="RefSeq" id="WP_189050385.1">
    <property type="nucleotide sequence ID" value="NZ_BMJQ01000013.1"/>
</dbReference>
<keyword evidence="2" id="KW-1185">Reference proteome</keyword>
<protein>
    <recommendedName>
        <fullName evidence="3">Flavin-nucleotide-binding protein</fullName>
    </recommendedName>
</protein>
<dbReference type="EMBL" id="BMJQ01000013">
    <property type="protein sequence ID" value="GGF35436.1"/>
    <property type="molecule type" value="Genomic_DNA"/>
</dbReference>
<gene>
    <name evidence="1" type="ORF">GCM10011611_47210</name>
</gene>
<dbReference type="SUPFAM" id="SSF50475">
    <property type="entry name" value="FMN-binding split barrel"/>
    <property type="match status" value="1"/>
</dbReference>
<evidence type="ECO:0008006" key="3">
    <source>
        <dbReference type="Google" id="ProtNLM"/>
    </source>
</evidence>
<dbReference type="PANTHER" id="PTHR42815">
    <property type="entry name" value="FAD-BINDING, PUTATIVE (AFU_ORTHOLOGUE AFUA_6G07600)-RELATED"/>
    <property type="match status" value="1"/>
</dbReference>
<comment type="caution">
    <text evidence="1">The sequence shown here is derived from an EMBL/GenBank/DDBJ whole genome shotgun (WGS) entry which is preliminary data.</text>
</comment>
<dbReference type="PANTHER" id="PTHR42815:SF2">
    <property type="entry name" value="FAD-BINDING, PUTATIVE (AFU_ORTHOLOGUE AFUA_6G07600)-RELATED"/>
    <property type="match status" value="1"/>
</dbReference>
<sequence length="322" mass="34792">MSESFVPLDGWGRAESPFHAGEIAIQRRAGVADKMAPHGRRAIRSFMPEQHRLFFAQLPFLVAGTVDRTGQPWATILTGRPGFVATPDDRTLTIGARPLPGDPAADGLETEAPIGLLGIELPTRRRNRANGVVTALAPDGFTVAVWQSFGNCPKYIQARLPEPVEPGSVAPPEVAAELSERDRALIASADTFFLATAHTAAEAGFAGGADVSHRGGKPGFVRVDGNRLTVPDFVGNFLFNTLGNLLVEPRTGLLFPDFATGDLLYLAATGEMIWDGPEVERFQGAERLTRFNVTRVVRLPGALPFRWSAPNYSPVLERTGIW</sequence>
<evidence type="ECO:0000313" key="1">
    <source>
        <dbReference type="EMBL" id="GGF35436.1"/>
    </source>
</evidence>
<reference evidence="1" key="1">
    <citation type="journal article" date="2014" name="Int. J. Syst. Evol. Microbiol.">
        <title>Complete genome sequence of Corynebacterium casei LMG S-19264T (=DSM 44701T), isolated from a smear-ripened cheese.</title>
        <authorList>
            <consortium name="US DOE Joint Genome Institute (JGI-PGF)"/>
            <person name="Walter F."/>
            <person name="Albersmeier A."/>
            <person name="Kalinowski J."/>
            <person name="Ruckert C."/>
        </authorList>
    </citation>
    <scope>NUCLEOTIDE SEQUENCE</scope>
    <source>
        <strain evidence="1">CGMCC 1.15725</strain>
    </source>
</reference>
<reference evidence="1" key="2">
    <citation type="submission" date="2020-09" db="EMBL/GenBank/DDBJ databases">
        <authorList>
            <person name="Sun Q."/>
            <person name="Zhou Y."/>
        </authorList>
    </citation>
    <scope>NUCLEOTIDE SEQUENCE</scope>
    <source>
        <strain evidence="1">CGMCC 1.15725</strain>
    </source>
</reference>
<dbReference type="Proteomes" id="UP000646365">
    <property type="component" value="Unassembled WGS sequence"/>
</dbReference>
<name>A0A8J3E5F8_9PROT</name>